<proteinExistence type="predicted"/>
<protein>
    <submittedName>
        <fullName evidence="2">Uncharacterized protein</fullName>
    </submittedName>
</protein>
<evidence type="ECO:0000256" key="1">
    <source>
        <dbReference type="SAM" id="MobiDB-lite"/>
    </source>
</evidence>
<feature type="compositionally biased region" description="Polar residues" evidence="1">
    <location>
        <begin position="701"/>
        <end position="710"/>
    </location>
</feature>
<evidence type="ECO:0000313" key="3">
    <source>
        <dbReference type="Proteomes" id="UP001197093"/>
    </source>
</evidence>
<reference evidence="2" key="1">
    <citation type="submission" date="2023-02" db="EMBL/GenBank/DDBJ databases">
        <authorList>
            <person name="Palmer J.M."/>
        </authorList>
    </citation>
    <scope>NUCLEOTIDE SEQUENCE</scope>
    <source>
        <strain evidence="2">FW57</strain>
    </source>
</reference>
<dbReference type="AlphaFoldDB" id="A0AAD4EUX7"/>
<dbReference type="Proteomes" id="UP001197093">
    <property type="component" value="Unassembled WGS sequence"/>
</dbReference>
<feature type="compositionally biased region" description="Polar residues" evidence="1">
    <location>
        <begin position="210"/>
        <end position="224"/>
    </location>
</feature>
<dbReference type="EMBL" id="JAHCVI010000003">
    <property type="protein sequence ID" value="KAG7287739.1"/>
    <property type="molecule type" value="Genomic_DNA"/>
</dbReference>
<feature type="compositionally biased region" description="Basic residues" evidence="1">
    <location>
        <begin position="338"/>
        <end position="351"/>
    </location>
</feature>
<feature type="region of interest" description="Disordered" evidence="1">
    <location>
        <begin position="120"/>
        <end position="142"/>
    </location>
</feature>
<comment type="caution">
    <text evidence="2">The sequence shown here is derived from an EMBL/GenBank/DDBJ whole genome shotgun (WGS) entry which is preliminary data.</text>
</comment>
<feature type="compositionally biased region" description="Low complexity" evidence="1">
    <location>
        <begin position="232"/>
        <end position="250"/>
    </location>
</feature>
<feature type="region of interest" description="Disordered" evidence="1">
    <location>
        <begin position="639"/>
        <end position="663"/>
    </location>
</feature>
<feature type="region of interest" description="Disordered" evidence="1">
    <location>
        <begin position="210"/>
        <end position="251"/>
    </location>
</feature>
<evidence type="ECO:0000313" key="2">
    <source>
        <dbReference type="EMBL" id="KAG7287739.1"/>
    </source>
</evidence>
<feature type="region of interest" description="Disordered" evidence="1">
    <location>
        <begin position="314"/>
        <end position="351"/>
    </location>
</feature>
<accession>A0AAD4EUX7</accession>
<feature type="region of interest" description="Disordered" evidence="1">
    <location>
        <begin position="687"/>
        <end position="710"/>
    </location>
</feature>
<name>A0AAD4EUX7_9PEZI</name>
<organism evidence="2 3">
    <name type="scientific">Staphylotrichum longicolle</name>
    <dbReference type="NCBI Taxonomy" id="669026"/>
    <lineage>
        <taxon>Eukaryota</taxon>
        <taxon>Fungi</taxon>
        <taxon>Dikarya</taxon>
        <taxon>Ascomycota</taxon>
        <taxon>Pezizomycotina</taxon>
        <taxon>Sordariomycetes</taxon>
        <taxon>Sordariomycetidae</taxon>
        <taxon>Sordariales</taxon>
        <taxon>Chaetomiaceae</taxon>
        <taxon>Staphylotrichum</taxon>
    </lineage>
</organism>
<keyword evidence="3" id="KW-1185">Reference proteome</keyword>
<feature type="region of interest" description="Disordered" evidence="1">
    <location>
        <begin position="281"/>
        <end position="302"/>
    </location>
</feature>
<sequence>MNHSGKIKQNLEILGLENLENVSLSLLLRIITERLPSNVSKTQVLNIYTMWLHSRLVALDISPEGTVRHEITNWYRFLKTLRNEDNLISEAFCDWQRGEVMENPTSLRRLSIAEAELSRLMSDPPTSPEPGSDFGQSDAHYGQMHPDRIRLSREDNTVIEADHDEADVVFLPSSTLAKVSTSVQNHALSGEPDLSFLTGSNKVALNDMTKMSSDNETSPSTSYFKSKPMPAVPGAPSKKAAGKKNGAPEKLNTDYHICDRTLNFRDVPKAEHVDRLLVDSDAGRGRSKSPLPETKGDQLGDYRLSPAESFSRLRLSSAGKHQGKRKASTSPAPEKAGLRKKHQTQAHKGIKKGRILSFPDDVLSKRKDREEGRLSYDDEVYGEDLPSPVAKRTVRLPEAEMTDTAHEPEKPVSVTKTDLSGFIRCRLFELDLMEMIQAESTKTDLMFIIDGVERMPPCDSFLVKLFKGQEGIGVNERFKKIRPCPTDYFQYLVTAEEIEMIDCKMATEVDAAAVKGTPGAFDGKEAVGSGMMHEEPALTVATKDADAEMADVAASAVIFISSDEEDAVMLEAGSPKFEESLPRMDGFEAGAIAAPATDGSGTNGVPQEALPGALAETLDSGFKSSSICEVVHVDLTVSSPPRPLEGTTMEIEASPRTSESPASRHIKPFAQAIHEEVEMAGTVTAKAPAFPEKDGEAIVINDSSQPSEAS</sequence>
<gene>
    <name evidence="2" type="ORF">NEMBOFW57_007253</name>
</gene>